<dbReference type="GO" id="GO:0045202">
    <property type="term" value="C:synapse"/>
    <property type="evidence" value="ECO:0007669"/>
    <property type="project" value="GOC"/>
</dbReference>
<evidence type="ECO:0000313" key="12">
    <source>
        <dbReference type="Proteomes" id="UP000261540"/>
    </source>
</evidence>
<reference evidence="11" key="2">
    <citation type="submission" date="2025-09" db="UniProtKB">
        <authorList>
            <consortium name="Ensembl"/>
        </authorList>
    </citation>
    <scope>IDENTIFICATION</scope>
</reference>
<gene>
    <name evidence="11" type="primary">RIC3</name>
</gene>
<name>A0A3B3QLM3_9TELE</name>
<organism evidence="11 12">
    <name type="scientific">Paramormyrops kingsleyae</name>
    <dbReference type="NCBI Taxonomy" id="1676925"/>
    <lineage>
        <taxon>Eukaryota</taxon>
        <taxon>Metazoa</taxon>
        <taxon>Chordata</taxon>
        <taxon>Craniata</taxon>
        <taxon>Vertebrata</taxon>
        <taxon>Euteleostomi</taxon>
        <taxon>Actinopterygii</taxon>
        <taxon>Neopterygii</taxon>
        <taxon>Teleostei</taxon>
        <taxon>Osteoglossocephala</taxon>
        <taxon>Osteoglossomorpha</taxon>
        <taxon>Osteoglossiformes</taxon>
        <taxon>Mormyridae</taxon>
        <taxon>Paramormyrops</taxon>
    </lineage>
</organism>
<dbReference type="InterPro" id="IPR026160">
    <property type="entry name" value="Ric3"/>
</dbReference>
<feature type="transmembrane region" description="Helical" evidence="8">
    <location>
        <begin position="94"/>
        <end position="115"/>
    </location>
</feature>
<dbReference type="Proteomes" id="UP000261540">
    <property type="component" value="Unplaced"/>
</dbReference>
<comment type="subcellular location">
    <subcellularLocation>
        <location evidence="1">Endoplasmic reticulum membrane</location>
    </subcellularLocation>
</comment>
<dbReference type="Pfam" id="PF15361">
    <property type="entry name" value="RIC3"/>
    <property type="match status" value="1"/>
</dbReference>
<evidence type="ECO:0000256" key="5">
    <source>
        <dbReference type="ARBA" id="ARBA00022989"/>
    </source>
</evidence>
<dbReference type="GO" id="GO:0043025">
    <property type="term" value="C:neuronal cell body"/>
    <property type="evidence" value="ECO:0007669"/>
    <property type="project" value="TreeGrafter"/>
</dbReference>
<evidence type="ECO:0000256" key="1">
    <source>
        <dbReference type="ARBA" id="ARBA00004586"/>
    </source>
</evidence>
<feature type="signal peptide" evidence="9">
    <location>
        <begin position="1"/>
        <end position="29"/>
    </location>
</feature>
<feature type="compositionally biased region" description="Acidic residues" evidence="7">
    <location>
        <begin position="291"/>
        <end position="325"/>
    </location>
</feature>
<feature type="compositionally biased region" description="Basic and acidic residues" evidence="7">
    <location>
        <begin position="351"/>
        <end position="372"/>
    </location>
</feature>
<sequence>MAMSPFHKVTLVSCLFLSLSLLLPKMLLSRGKKDLGQPEVGPGRLPPMMQRQNKAEGQAHLGPGQPYSKAHSPEAYVKVKTRPVGAVGGGKASLVGQILPIYGFGILLYILYILFKITSKGRNTTALHRCPVVNSGNLGKNMPEFELGKLQEKLKETEEALEQIVSKAGRNSKRVKNIPLPQEERLLQQLKEVTRMMQESRLVGALSPEMEAEQTHYADGWEGYPEETYPQYEEPCRSQRDGTIIMEELGNWLPTAEEQAERMEVEEDEQESSSMNRGEGVKDDQNRVDSEGEQEEDLDGVDEGDEDEDLDGENDEKEGGEDEDSDGVHQGEMEGREREEYSCLLAGARSPMREREVEEVPMRAAQGRKEGKRISFSDIKMVFCYSVESSDSNNNIQETKEDEEDEEDDEEDDEKDPIIIAENLRFNCEASNEVEDEEDEQEFLHTTDSEAEGSASDTERAEALGFGTLRKRSRREPA</sequence>
<feature type="compositionally biased region" description="Polar residues" evidence="7">
    <location>
        <begin position="387"/>
        <end position="397"/>
    </location>
</feature>
<dbReference type="AlphaFoldDB" id="A0A3B3QLM3"/>
<evidence type="ECO:0000256" key="3">
    <source>
        <dbReference type="ARBA" id="ARBA00022692"/>
    </source>
</evidence>
<keyword evidence="6 8" id="KW-0472">Membrane</keyword>
<dbReference type="Ensembl" id="ENSPKIT00000031690.1">
    <property type="protein sequence ID" value="ENSPKIP00000007627.1"/>
    <property type="gene ID" value="ENSPKIG00000023448.1"/>
</dbReference>
<evidence type="ECO:0000256" key="2">
    <source>
        <dbReference type="ARBA" id="ARBA00008538"/>
    </source>
</evidence>
<reference evidence="11" key="1">
    <citation type="submission" date="2025-08" db="UniProtKB">
        <authorList>
            <consortium name="Ensembl"/>
        </authorList>
    </citation>
    <scope>IDENTIFICATION</scope>
</reference>
<evidence type="ECO:0000313" key="11">
    <source>
        <dbReference type="Ensembl" id="ENSPKIP00000007627.1"/>
    </source>
</evidence>
<feature type="chain" id="PRO_5017355629" evidence="9">
    <location>
        <begin position="30"/>
        <end position="478"/>
    </location>
</feature>
<feature type="region of interest" description="Disordered" evidence="7">
    <location>
        <begin position="386"/>
        <end position="478"/>
    </location>
</feature>
<evidence type="ECO:0000259" key="10">
    <source>
        <dbReference type="Pfam" id="PF15361"/>
    </source>
</evidence>
<keyword evidence="3 8" id="KW-0812">Transmembrane</keyword>
<evidence type="ECO:0000256" key="8">
    <source>
        <dbReference type="SAM" id="Phobius"/>
    </source>
</evidence>
<dbReference type="InterPro" id="IPR032763">
    <property type="entry name" value="RIC3_N"/>
</dbReference>
<feature type="region of interest" description="Disordered" evidence="7">
    <location>
        <begin position="257"/>
        <end position="372"/>
    </location>
</feature>
<feature type="compositionally biased region" description="Basic residues" evidence="7">
    <location>
        <begin position="469"/>
        <end position="478"/>
    </location>
</feature>
<feature type="compositionally biased region" description="Acidic residues" evidence="7">
    <location>
        <begin position="400"/>
        <end position="415"/>
    </location>
</feature>
<evidence type="ECO:0000256" key="7">
    <source>
        <dbReference type="SAM" id="MobiDB-lite"/>
    </source>
</evidence>
<feature type="region of interest" description="Disordered" evidence="7">
    <location>
        <begin position="34"/>
        <end position="66"/>
    </location>
</feature>
<keyword evidence="9" id="KW-0732">Signal</keyword>
<evidence type="ECO:0000256" key="9">
    <source>
        <dbReference type="SAM" id="SignalP"/>
    </source>
</evidence>
<evidence type="ECO:0000256" key="6">
    <source>
        <dbReference type="ARBA" id="ARBA00023136"/>
    </source>
</evidence>
<keyword evidence="5 8" id="KW-1133">Transmembrane helix</keyword>
<evidence type="ECO:0000256" key="4">
    <source>
        <dbReference type="ARBA" id="ARBA00022824"/>
    </source>
</evidence>
<comment type="similarity">
    <text evidence="2">Belongs to the ric-3 family.</text>
</comment>
<keyword evidence="12" id="KW-1185">Reference proteome</keyword>
<dbReference type="STRING" id="1676925.ENSPKIP00000007627"/>
<dbReference type="GO" id="GO:0034394">
    <property type="term" value="P:protein localization to cell surface"/>
    <property type="evidence" value="ECO:0007669"/>
    <property type="project" value="TreeGrafter"/>
</dbReference>
<feature type="compositionally biased region" description="Basic and acidic residues" evidence="7">
    <location>
        <begin position="279"/>
        <end position="290"/>
    </location>
</feature>
<keyword evidence="4" id="KW-0256">Endoplasmic reticulum</keyword>
<dbReference type="GO" id="GO:0007271">
    <property type="term" value="P:synaptic transmission, cholinergic"/>
    <property type="evidence" value="ECO:0007669"/>
    <property type="project" value="TreeGrafter"/>
</dbReference>
<dbReference type="GeneTree" id="ENSGT00440000034107"/>
<dbReference type="GO" id="GO:0005789">
    <property type="term" value="C:endoplasmic reticulum membrane"/>
    <property type="evidence" value="ECO:0007669"/>
    <property type="project" value="UniProtKB-SubCell"/>
</dbReference>
<feature type="domain" description="Resistance to inhibitors of cholinesterase protein 3 N-terminal" evidence="10">
    <location>
        <begin position="18"/>
        <end position="166"/>
    </location>
</feature>
<proteinExistence type="inferred from homology"/>
<protein>
    <submittedName>
        <fullName evidence="11">RIC3 acetylcholine receptor chaperone a</fullName>
    </submittedName>
</protein>
<dbReference type="PANTHER" id="PTHR21723:SF3">
    <property type="entry name" value="PROTEIN RIC-3"/>
    <property type="match status" value="1"/>
</dbReference>
<dbReference type="GO" id="GO:0043005">
    <property type="term" value="C:neuron projection"/>
    <property type="evidence" value="ECO:0007669"/>
    <property type="project" value="TreeGrafter"/>
</dbReference>
<dbReference type="OrthoDB" id="8962560at2759"/>
<feature type="compositionally biased region" description="Basic and acidic residues" evidence="7">
    <location>
        <begin position="326"/>
        <end position="341"/>
    </location>
</feature>
<feature type="compositionally biased region" description="Acidic residues" evidence="7">
    <location>
        <begin position="432"/>
        <end position="441"/>
    </location>
</feature>
<accession>A0A3B3QLM3</accession>
<dbReference type="PANTHER" id="PTHR21723">
    <property type="entry name" value="RESISTANCE TO INHIBITORS OF CHOLINESTERASE PROTEIN 3 RIC3"/>
    <property type="match status" value="1"/>
</dbReference>